<protein>
    <submittedName>
        <fullName evidence="1">Uncharacterized protein</fullName>
    </submittedName>
</protein>
<comment type="caution">
    <text evidence="1">The sequence shown here is derived from an EMBL/GenBank/DDBJ whole genome shotgun (WGS) entry which is preliminary data.</text>
</comment>
<evidence type="ECO:0000313" key="2">
    <source>
        <dbReference type="Proteomes" id="UP000297229"/>
    </source>
</evidence>
<organism evidence="1 2">
    <name type="scientific">Botrytis elliptica</name>
    <dbReference type="NCBI Taxonomy" id="278938"/>
    <lineage>
        <taxon>Eukaryota</taxon>
        <taxon>Fungi</taxon>
        <taxon>Dikarya</taxon>
        <taxon>Ascomycota</taxon>
        <taxon>Pezizomycotina</taxon>
        <taxon>Leotiomycetes</taxon>
        <taxon>Helotiales</taxon>
        <taxon>Sclerotiniaceae</taxon>
        <taxon>Botrytis</taxon>
    </lineage>
</organism>
<dbReference type="EMBL" id="PQXM01000874">
    <property type="protein sequence ID" value="TGO67661.1"/>
    <property type="molecule type" value="Genomic_DNA"/>
</dbReference>
<keyword evidence="2" id="KW-1185">Reference proteome</keyword>
<sequence>MATQREMFSLGASIGNFWFMHFGLSHHSQYQQLIRLFTSTPFSGPSNDLRNVIGITLYRDGVHLAASYGADAIPESEAIGHVLFGDQDRVLPEHQVVGNILDLIPSLPKTAGA</sequence>
<dbReference type="STRING" id="278938.A0A4Z1J252"/>
<evidence type="ECO:0000313" key="1">
    <source>
        <dbReference type="EMBL" id="TGO67661.1"/>
    </source>
</evidence>
<gene>
    <name evidence="1" type="ORF">BELL_0876g00050</name>
</gene>
<dbReference type="AlphaFoldDB" id="A0A4Z1J252"/>
<dbReference type="Proteomes" id="UP000297229">
    <property type="component" value="Unassembled WGS sequence"/>
</dbReference>
<name>A0A4Z1J252_9HELO</name>
<reference evidence="1 2" key="1">
    <citation type="submission" date="2017-12" db="EMBL/GenBank/DDBJ databases">
        <title>Comparative genomics of Botrytis spp.</title>
        <authorList>
            <person name="Valero-Jimenez C.A."/>
            <person name="Tapia P."/>
            <person name="Veloso J."/>
            <person name="Silva-Moreno E."/>
            <person name="Staats M."/>
            <person name="Valdes J.H."/>
            <person name="Van Kan J.A.L."/>
        </authorList>
    </citation>
    <scope>NUCLEOTIDE SEQUENCE [LARGE SCALE GENOMIC DNA]</scope>
    <source>
        <strain evidence="1 2">Be9601</strain>
    </source>
</reference>
<proteinExistence type="predicted"/>
<accession>A0A4Z1J252</accession>